<evidence type="ECO:0000256" key="10">
    <source>
        <dbReference type="ARBA" id="ARBA00024874"/>
    </source>
</evidence>
<dbReference type="GO" id="GO:0003700">
    <property type="term" value="F:DNA-binding transcription factor activity"/>
    <property type="evidence" value="ECO:0007669"/>
    <property type="project" value="InterPro"/>
</dbReference>
<evidence type="ECO:0000313" key="12">
    <source>
        <dbReference type="EMBL" id="TCK72883.1"/>
    </source>
</evidence>
<evidence type="ECO:0000256" key="4">
    <source>
        <dbReference type="ARBA" id="ARBA00022723"/>
    </source>
</evidence>
<dbReference type="CDD" id="cd04783">
    <property type="entry name" value="HTH_MerR1"/>
    <property type="match status" value="1"/>
</dbReference>
<dbReference type="PROSITE" id="PS00552">
    <property type="entry name" value="HTH_MERR_1"/>
    <property type="match status" value="1"/>
</dbReference>
<sequence>MSNDLTIGTLAKRSGVNVETIRYYQRRHLLHEPSKPPDGYRQYSLETVKRVRFIKRAQTLGFTLEEVSGLLGIDERKACLETREIAAQKLTLIEHKIVELSRMKKALSGLVRACDISSGGEPCPIIHLLIQD</sequence>
<evidence type="ECO:0000256" key="9">
    <source>
        <dbReference type="ARBA" id="ARBA00023163"/>
    </source>
</evidence>
<dbReference type="InterPro" id="IPR000551">
    <property type="entry name" value="MerR-type_HTH_dom"/>
</dbReference>
<dbReference type="InterPro" id="IPR047057">
    <property type="entry name" value="MerR_fam"/>
</dbReference>
<evidence type="ECO:0000256" key="1">
    <source>
        <dbReference type="ARBA" id="ARBA00017146"/>
    </source>
</evidence>
<comment type="caution">
    <text evidence="12">The sequence shown here is derived from an EMBL/GenBank/DDBJ whole genome shotgun (WGS) entry which is preliminary data.</text>
</comment>
<protein>
    <recommendedName>
        <fullName evidence="1">Mercuric resistance operon regulatory protein</fullName>
    </recommendedName>
</protein>
<dbReference type="InterPro" id="IPR009061">
    <property type="entry name" value="DNA-bd_dom_put_sf"/>
</dbReference>
<organism evidence="12 13">
    <name type="scientific">Acidipila rosea</name>
    <dbReference type="NCBI Taxonomy" id="768535"/>
    <lineage>
        <taxon>Bacteria</taxon>
        <taxon>Pseudomonadati</taxon>
        <taxon>Acidobacteriota</taxon>
        <taxon>Terriglobia</taxon>
        <taxon>Terriglobales</taxon>
        <taxon>Acidobacteriaceae</taxon>
        <taxon>Acidipila</taxon>
    </lineage>
</organism>
<gene>
    <name evidence="12" type="ORF">C7378_2477</name>
</gene>
<keyword evidence="3" id="KW-0678">Repressor</keyword>
<evidence type="ECO:0000256" key="3">
    <source>
        <dbReference type="ARBA" id="ARBA00022491"/>
    </source>
</evidence>
<evidence type="ECO:0000256" key="7">
    <source>
        <dbReference type="ARBA" id="ARBA00023125"/>
    </source>
</evidence>
<dbReference type="InterPro" id="IPR011794">
    <property type="entry name" value="MerR"/>
</dbReference>
<dbReference type="PANTHER" id="PTHR30204">
    <property type="entry name" value="REDOX-CYCLING DRUG-SENSING TRANSCRIPTIONAL ACTIVATOR SOXR"/>
    <property type="match status" value="1"/>
</dbReference>
<dbReference type="PANTHER" id="PTHR30204:SF69">
    <property type="entry name" value="MERR-FAMILY TRANSCRIPTIONAL REGULATOR"/>
    <property type="match status" value="1"/>
</dbReference>
<keyword evidence="5" id="KW-0476">Mercury</keyword>
<dbReference type="PRINTS" id="PR00040">
    <property type="entry name" value="HTHMERR"/>
</dbReference>
<evidence type="ECO:0000259" key="11">
    <source>
        <dbReference type="PROSITE" id="PS50937"/>
    </source>
</evidence>
<name>A0A4R1L7A7_9BACT</name>
<dbReference type="NCBIfam" id="TIGR02051">
    <property type="entry name" value="MerR"/>
    <property type="match status" value="1"/>
</dbReference>
<keyword evidence="2" id="KW-0475">Mercuric resistance</keyword>
<accession>A0A4R1L7A7</accession>
<dbReference type="Pfam" id="PF13411">
    <property type="entry name" value="MerR_1"/>
    <property type="match status" value="1"/>
</dbReference>
<dbReference type="AlphaFoldDB" id="A0A4R1L7A7"/>
<keyword evidence="6" id="KW-0805">Transcription regulation</keyword>
<evidence type="ECO:0000256" key="2">
    <source>
        <dbReference type="ARBA" id="ARBA00022466"/>
    </source>
</evidence>
<feature type="domain" description="HTH merR-type" evidence="11">
    <location>
        <begin position="4"/>
        <end position="73"/>
    </location>
</feature>
<dbReference type="Gene3D" id="1.10.1660.10">
    <property type="match status" value="1"/>
</dbReference>
<dbReference type="RefSeq" id="WP_131996896.1">
    <property type="nucleotide sequence ID" value="NZ_SMGK01000003.1"/>
</dbReference>
<dbReference type="SUPFAM" id="SSF46955">
    <property type="entry name" value="Putative DNA-binding domain"/>
    <property type="match status" value="1"/>
</dbReference>
<keyword evidence="4" id="KW-0479">Metal-binding</keyword>
<proteinExistence type="predicted"/>
<evidence type="ECO:0000313" key="13">
    <source>
        <dbReference type="Proteomes" id="UP000295210"/>
    </source>
</evidence>
<dbReference type="GO" id="GO:0046689">
    <property type="term" value="P:response to mercury ion"/>
    <property type="evidence" value="ECO:0007669"/>
    <property type="project" value="UniProtKB-KW"/>
</dbReference>
<dbReference type="GO" id="GO:0003677">
    <property type="term" value="F:DNA binding"/>
    <property type="evidence" value="ECO:0007669"/>
    <property type="project" value="UniProtKB-KW"/>
</dbReference>
<evidence type="ECO:0000256" key="6">
    <source>
        <dbReference type="ARBA" id="ARBA00023015"/>
    </source>
</evidence>
<comment type="function">
    <text evidence="10">Mediates the mercuric-dependent induction of mercury resistance operon. In the absence of mercury MerR represses transcription by binding tightly to the mer operator region; when mercury is present the dimeric complex binds a single ion and becomes a potent transcriptional activator, while remaining bound to the mer site.</text>
</comment>
<dbReference type="OrthoDB" id="9791488at2"/>
<evidence type="ECO:0000256" key="8">
    <source>
        <dbReference type="ARBA" id="ARBA00023159"/>
    </source>
</evidence>
<keyword evidence="8" id="KW-0010">Activator</keyword>
<dbReference type="SMART" id="SM00422">
    <property type="entry name" value="HTH_MERR"/>
    <property type="match status" value="1"/>
</dbReference>
<keyword evidence="9" id="KW-0804">Transcription</keyword>
<dbReference type="Proteomes" id="UP000295210">
    <property type="component" value="Unassembled WGS sequence"/>
</dbReference>
<keyword evidence="7" id="KW-0238">DNA-binding</keyword>
<dbReference type="GO" id="GO:0045340">
    <property type="term" value="F:mercury ion binding"/>
    <property type="evidence" value="ECO:0007669"/>
    <property type="project" value="InterPro"/>
</dbReference>
<keyword evidence="13" id="KW-1185">Reference proteome</keyword>
<dbReference type="PROSITE" id="PS50937">
    <property type="entry name" value="HTH_MERR_2"/>
    <property type="match status" value="1"/>
</dbReference>
<evidence type="ECO:0000256" key="5">
    <source>
        <dbReference type="ARBA" id="ARBA00022914"/>
    </source>
</evidence>
<reference evidence="12 13" key="1">
    <citation type="submission" date="2019-03" db="EMBL/GenBank/DDBJ databases">
        <title>Genomic Encyclopedia of Type Strains, Phase IV (KMG-IV): sequencing the most valuable type-strain genomes for metagenomic binning, comparative biology and taxonomic classification.</title>
        <authorList>
            <person name="Goeker M."/>
        </authorList>
    </citation>
    <scope>NUCLEOTIDE SEQUENCE [LARGE SCALE GENOMIC DNA]</scope>
    <source>
        <strain evidence="12 13">DSM 103428</strain>
    </source>
</reference>
<dbReference type="EMBL" id="SMGK01000003">
    <property type="protein sequence ID" value="TCK72883.1"/>
    <property type="molecule type" value="Genomic_DNA"/>
</dbReference>